<keyword evidence="1" id="KW-0812">Transmembrane</keyword>
<comment type="caution">
    <text evidence="2">The sequence shown here is derived from an EMBL/GenBank/DDBJ whole genome shotgun (WGS) entry which is preliminary data.</text>
</comment>
<evidence type="ECO:0000256" key="1">
    <source>
        <dbReference type="SAM" id="Phobius"/>
    </source>
</evidence>
<feature type="transmembrane region" description="Helical" evidence="1">
    <location>
        <begin position="20"/>
        <end position="42"/>
    </location>
</feature>
<protein>
    <submittedName>
        <fullName evidence="2">Uncharacterized protein</fullName>
    </submittedName>
</protein>
<evidence type="ECO:0000313" key="2">
    <source>
        <dbReference type="EMBL" id="GAA1796003.1"/>
    </source>
</evidence>
<dbReference type="Proteomes" id="UP001500218">
    <property type="component" value="Unassembled WGS sequence"/>
</dbReference>
<proteinExistence type="predicted"/>
<sequence length="141" mass="15647">MGVVACGCAYAGGVLFDLPVWLTVLVVWIGQVALSAVLYLVLRRCDEWLWARALPPDWPGRLDISDLVAREDVGALLVRARGMIGRLAVERFSRVAVPIRTGGQARWVGERDVFLTHLHNADAHLCGTVWLWARFGRDVAE</sequence>
<organism evidence="2 3">
    <name type="scientific">Luedemannella flava</name>
    <dbReference type="NCBI Taxonomy" id="349316"/>
    <lineage>
        <taxon>Bacteria</taxon>
        <taxon>Bacillati</taxon>
        <taxon>Actinomycetota</taxon>
        <taxon>Actinomycetes</taxon>
        <taxon>Micromonosporales</taxon>
        <taxon>Micromonosporaceae</taxon>
        <taxon>Luedemannella</taxon>
    </lineage>
</organism>
<reference evidence="2 3" key="1">
    <citation type="journal article" date="2019" name="Int. J. Syst. Evol. Microbiol.">
        <title>The Global Catalogue of Microorganisms (GCM) 10K type strain sequencing project: providing services to taxonomists for standard genome sequencing and annotation.</title>
        <authorList>
            <consortium name="The Broad Institute Genomics Platform"/>
            <consortium name="The Broad Institute Genome Sequencing Center for Infectious Disease"/>
            <person name="Wu L."/>
            <person name="Ma J."/>
        </authorList>
    </citation>
    <scope>NUCLEOTIDE SEQUENCE [LARGE SCALE GENOMIC DNA]</scope>
    <source>
        <strain evidence="2 3">JCM 13250</strain>
    </source>
</reference>
<name>A0ABN2LSE3_9ACTN</name>
<keyword evidence="3" id="KW-1185">Reference proteome</keyword>
<accession>A0ABN2LSE3</accession>
<keyword evidence="1" id="KW-1133">Transmembrane helix</keyword>
<gene>
    <name evidence="2" type="ORF">GCM10009682_17180</name>
</gene>
<keyword evidence="1" id="KW-0472">Membrane</keyword>
<dbReference type="EMBL" id="BAAALT010000041">
    <property type="protein sequence ID" value="GAA1796003.1"/>
    <property type="molecule type" value="Genomic_DNA"/>
</dbReference>
<evidence type="ECO:0000313" key="3">
    <source>
        <dbReference type="Proteomes" id="UP001500218"/>
    </source>
</evidence>